<dbReference type="EMBL" id="NBNE01000824">
    <property type="protein sequence ID" value="OWZ17038.1"/>
    <property type="molecule type" value="Genomic_DNA"/>
</dbReference>
<organism evidence="1 2">
    <name type="scientific">Phytophthora megakarya</name>
    <dbReference type="NCBI Taxonomy" id="4795"/>
    <lineage>
        <taxon>Eukaryota</taxon>
        <taxon>Sar</taxon>
        <taxon>Stramenopiles</taxon>
        <taxon>Oomycota</taxon>
        <taxon>Peronosporomycetes</taxon>
        <taxon>Peronosporales</taxon>
        <taxon>Peronosporaceae</taxon>
        <taxon>Phytophthora</taxon>
    </lineage>
</organism>
<name>A0A225WIG4_9STRA</name>
<proteinExistence type="predicted"/>
<evidence type="ECO:0000313" key="1">
    <source>
        <dbReference type="EMBL" id="OWZ17038.1"/>
    </source>
</evidence>
<dbReference type="Proteomes" id="UP000198211">
    <property type="component" value="Unassembled WGS sequence"/>
</dbReference>
<protein>
    <recommendedName>
        <fullName evidence="3">MULE transposase domain-containing protein</fullName>
    </recommendedName>
</protein>
<reference evidence="2" key="1">
    <citation type="submission" date="2017-03" db="EMBL/GenBank/DDBJ databases">
        <title>Phytopthora megakarya and P. palmivora, two closely related causual agents of cacao black pod achieved similar genome size and gene model numbers by different mechanisms.</title>
        <authorList>
            <person name="Ali S."/>
            <person name="Shao J."/>
            <person name="Larry D.J."/>
            <person name="Kronmiller B."/>
            <person name="Shen D."/>
            <person name="Strem M.D."/>
            <person name="Melnick R.L."/>
            <person name="Guiltinan M.J."/>
            <person name="Tyler B.M."/>
            <person name="Meinhardt L.W."/>
            <person name="Bailey B.A."/>
        </authorList>
    </citation>
    <scope>NUCLEOTIDE SEQUENCE [LARGE SCALE GENOMIC DNA]</scope>
    <source>
        <strain evidence="2">zdho120</strain>
    </source>
</reference>
<accession>A0A225WIG4</accession>
<keyword evidence="2" id="KW-1185">Reference proteome</keyword>
<evidence type="ECO:0000313" key="2">
    <source>
        <dbReference type="Proteomes" id="UP000198211"/>
    </source>
</evidence>
<evidence type="ECO:0008006" key="3">
    <source>
        <dbReference type="Google" id="ProtNLM"/>
    </source>
</evidence>
<dbReference type="AlphaFoldDB" id="A0A225WIG4"/>
<dbReference type="OrthoDB" id="8047332at2759"/>
<sequence>MFYGKLNVKGHEEGGTKAVEMGVHTCKNELEMKMRDCSEELQGMLEPETASIQRYFQVVFGRSCPNGSQTNIPVKRLNRWNEQRQPFCELRGTINITPDLFKQTLIVMAHDPTYNVYLPVVYLLLEAKDELSYWHGLHWIHEPGQKQMSPCSVTCDFEAALIKGIRDQFPETPLISCLFHWKQAIHRNQVDLRIPVNQIAETMAAGVIDVLTGIPIDDIKEYSVCQIVDLQQGNCDSVGQVLVILYSNMDGLVSTGAVECT</sequence>
<comment type="caution">
    <text evidence="1">The sequence shown here is derived from an EMBL/GenBank/DDBJ whole genome shotgun (WGS) entry which is preliminary data.</text>
</comment>
<gene>
    <name evidence="1" type="ORF">PHMEG_0009072</name>
</gene>